<dbReference type="InterPro" id="IPR050639">
    <property type="entry name" value="SSR_resolvase"/>
</dbReference>
<dbReference type="GO" id="GO:0003677">
    <property type="term" value="F:DNA binding"/>
    <property type="evidence" value="ECO:0007669"/>
    <property type="project" value="UniProtKB-KW"/>
</dbReference>
<feature type="coiled-coil region" evidence="6">
    <location>
        <begin position="386"/>
        <end position="420"/>
    </location>
</feature>
<protein>
    <recommendedName>
        <fullName evidence="11">Integrase</fullName>
    </recommendedName>
</protein>
<dbReference type="InterPro" id="IPR036162">
    <property type="entry name" value="Resolvase-like_N_sf"/>
</dbReference>
<accession>A0A1V8YJ35</accession>
<evidence type="ECO:0000256" key="4">
    <source>
        <dbReference type="PIRSR" id="PIRSR606118-50"/>
    </source>
</evidence>
<dbReference type="SMART" id="SM00857">
    <property type="entry name" value="Resolvase"/>
    <property type="match status" value="1"/>
</dbReference>
<evidence type="ECO:0000256" key="2">
    <source>
        <dbReference type="ARBA" id="ARBA00023125"/>
    </source>
</evidence>
<evidence type="ECO:0000256" key="6">
    <source>
        <dbReference type="SAM" id="Coils"/>
    </source>
</evidence>
<name>A0A1V8YJ35_9ENTE</name>
<dbReference type="OrthoDB" id="9811097at2"/>
<dbReference type="InterPro" id="IPR025827">
    <property type="entry name" value="Zn_ribbon_recom_dom"/>
</dbReference>
<evidence type="ECO:0008006" key="11">
    <source>
        <dbReference type="Google" id="ProtNLM"/>
    </source>
</evidence>
<dbReference type="Gene3D" id="3.40.50.1390">
    <property type="entry name" value="Resolvase, N-terminal catalytic domain"/>
    <property type="match status" value="1"/>
</dbReference>
<gene>
    <name evidence="9" type="ORF">BH747_13320</name>
</gene>
<evidence type="ECO:0000259" key="7">
    <source>
        <dbReference type="PROSITE" id="PS51736"/>
    </source>
</evidence>
<feature type="domain" description="Resolvase/invertase-type recombinase catalytic" evidence="7">
    <location>
        <begin position="3"/>
        <end position="151"/>
    </location>
</feature>
<evidence type="ECO:0000313" key="10">
    <source>
        <dbReference type="Proteomes" id="UP000192477"/>
    </source>
</evidence>
<feature type="active site" description="O-(5'-phospho-DNA)-serine intermediate" evidence="4 5">
    <location>
        <position position="11"/>
    </location>
</feature>
<keyword evidence="3" id="KW-0233">DNA recombination</keyword>
<dbReference type="PROSITE" id="PS51737">
    <property type="entry name" value="RECOMBINASE_DNA_BIND"/>
    <property type="match status" value="1"/>
</dbReference>
<dbReference type="InterPro" id="IPR006119">
    <property type="entry name" value="Resolv_N"/>
</dbReference>
<dbReference type="Proteomes" id="UP000192477">
    <property type="component" value="Unassembled WGS sequence"/>
</dbReference>
<dbReference type="PROSITE" id="PS00397">
    <property type="entry name" value="RECOMBINASES_1"/>
    <property type="match status" value="1"/>
</dbReference>
<dbReference type="Pfam" id="PF00239">
    <property type="entry name" value="Resolvase"/>
    <property type="match status" value="1"/>
</dbReference>
<evidence type="ECO:0000256" key="3">
    <source>
        <dbReference type="ARBA" id="ARBA00023172"/>
    </source>
</evidence>
<evidence type="ECO:0000256" key="1">
    <source>
        <dbReference type="ARBA" id="ARBA00022908"/>
    </source>
</evidence>
<dbReference type="GO" id="GO:0000150">
    <property type="term" value="F:DNA strand exchange activity"/>
    <property type="evidence" value="ECO:0007669"/>
    <property type="project" value="InterPro"/>
</dbReference>
<dbReference type="Pfam" id="PF13408">
    <property type="entry name" value="Zn_ribbon_recom"/>
    <property type="match status" value="1"/>
</dbReference>
<comment type="caution">
    <text evidence="9">The sequence shown here is derived from an EMBL/GenBank/DDBJ whole genome shotgun (WGS) entry which is preliminary data.</text>
</comment>
<dbReference type="SUPFAM" id="SSF53041">
    <property type="entry name" value="Resolvase-like"/>
    <property type="match status" value="1"/>
</dbReference>
<evidence type="ECO:0000259" key="8">
    <source>
        <dbReference type="PROSITE" id="PS51737"/>
    </source>
</evidence>
<dbReference type="RefSeq" id="WP_081185078.1">
    <property type="nucleotide sequence ID" value="NZ_MJEA01000023.1"/>
</dbReference>
<dbReference type="STRING" id="112904.BH747_13320"/>
<dbReference type="GO" id="GO:0015074">
    <property type="term" value="P:DNA integration"/>
    <property type="evidence" value="ECO:0007669"/>
    <property type="project" value="UniProtKB-KW"/>
</dbReference>
<sequence length="464" mass="54071">MKRAALYIRVSTPEQEKHGYSIQAQTEKLTAYAKAKDYSIYKIYTDAAQSGAKLERPALQEMIEDIENKKIDVVIVYKLDRISRSQKNTMYLIEDIFLKNNVDFISMQESFDTTTSFGRAMIGILSVFAQLERDNITERMSMGRLERVKKGYYMGGGNIPFGYEYNELTNVLEPVEPQANIVKRMFELASLEQSMTGIANILLKEYPQFRTSINDTTIRRRLVNPVYLGKQKFNGEYHQANHRAIISEEVFYKVQNILATRAHGNAFRRSYLLSGLIYCGVCGNRYSAYESRSKHNGIIYKNKYYRCNARTWKYKKKTGHSCSNRSIKCEELEKHVIEIVKNYAYSYEKKQQKQVINIEPLKQEIKKLQIKQSKLLDLYLADKLNTNLYENKNEELDSHIKELQKQLERLQIKKAKKDIAAPIQIIKNTDFDHSTPEKIKKLLHSVIARIEVTPTDILVFFYNS</sequence>
<dbReference type="PROSITE" id="PS51736">
    <property type="entry name" value="RECOMBINASES_3"/>
    <property type="match status" value="1"/>
</dbReference>
<dbReference type="CDD" id="cd00338">
    <property type="entry name" value="Ser_Recombinase"/>
    <property type="match status" value="1"/>
</dbReference>
<proteinExistence type="predicted"/>
<dbReference type="Gene3D" id="3.90.1750.20">
    <property type="entry name" value="Putative Large Serine Recombinase, Chain B, Domain 2"/>
    <property type="match status" value="1"/>
</dbReference>
<dbReference type="InterPro" id="IPR006118">
    <property type="entry name" value="Recombinase_CS"/>
</dbReference>
<dbReference type="InterPro" id="IPR011109">
    <property type="entry name" value="DNA_bind_recombinase_dom"/>
</dbReference>
<organism evidence="9 10">
    <name type="scientific">Enterococcus villorum</name>
    <dbReference type="NCBI Taxonomy" id="112904"/>
    <lineage>
        <taxon>Bacteria</taxon>
        <taxon>Bacillati</taxon>
        <taxon>Bacillota</taxon>
        <taxon>Bacilli</taxon>
        <taxon>Lactobacillales</taxon>
        <taxon>Enterococcaceae</taxon>
        <taxon>Enterococcus</taxon>
    </lineage>
</organism>
<evidence type="ECO:0000313" key="9">
    <source>
        <dbReference type="EMBL" id="OQO67918.1"/>
    </source>
</evidence>
<dbReference type="PANTHER" id="PTHR30461">
    <property type="entry name" value="DNA-INVERTASE FROM LAMBDOID PROPHAGE"/>
    <property type="match status" value="1"/>
</dbReference>
<keyword evidence="1" id="KW-0229">DNA integration</keyword>
<dbReference type="Pfam" id="PF07508">
    <property type="entry name" value="Recombinase"/>
    <property type="match status" value="1"/>
</dbReference>
<keyword evidence="6" id="KW-0175">Coiled coil</keyword>
<dbReference type="InterPro" id="IPR038109">
    <property type="entry name" value="DNA_bind_recomb_sf"/>
</dbReference>
<dbReference type="PANTHER" id="PTHR30461:SF23">
    <property type="entry name" value="DNA RECOMBINASE-RELATED"/>
    <property type="match status" value="1"/>
</dbReference>
<dbReference type="EMBL" id="MJEA01000023">
    <property type="protein sequence ID" value="OQO67918.1"/>
    <property type="molecule type" value="Genomic_DNA"/>
</dbReference>
<reference evidence="9 10" key="1">
    <citation type="journal article" date="2017" name="BMC Microbiol.">
        <title>Comparative genomics of Enterococcus spp. isolated from bovine feces.</title>
        <authorList>
            <person name="Beukers A.G."/>
            <person name="Zaheer R."/>
            <person name="Goji N."/>
            <person name="Amoako K.K."/>
            <person name="Chaves A.V."/>
            <person name="Ward M.P."/>
            <person name="McAllister T.A."/>
        </authorList>
    </citation>
    <scope>NUCLEOTIDE SEQUENCE [LARGE SCALE GENOMIC DNA]</scope>
    <source>
        <strain evidence="9 10">F1129D 143</strain>
    </source>
</reference>
<keyword evidence="2" id="KW-0238">DNA-binding</keyword>
<dbReference type="AlphaFoldDB" id="A0A1V8YJ35"/>
<evidence type="ECO:0000256" key="5">
    <source>
        <dbReference type="PROSITE-ProRule" id="PRU10137"/>
    </source>
</evidence>
<feature type="domain" description="Recombinase" evidence="8">
    <location>
        <begin position="160"/>
        <end position="264"/>
    </location>
</feature>